<dbReference type="EMBL" id="BSDP01000001">
    <property type="protein sequence ID" value="GLI29088.1"/>
    <property type="molecule type" value="Genomic_DNA"/>
</dbReference>
<reference evidence="3" key="1">
    <citation type="submission" date="2022-12" db="EMBL/GenBank/DDBJ databases">
        <title>Reference genome sequencing for broad-spectrum identification of bacterial and archaeal isolates by mass spectrometry.</title>
        <authorList>
            <person name="Sekiguchi Y."/>
            <person name="Tourlousse D.M."/>
        </authorList>
    </citation>
    <scope>NUCLEOTIDE SEQUENCE</scope>
    <source>
        <strain evidence="3">14</strain>
    </source>
</reference>
<dbReference type="AlphaFoldDB" id="A0A9W6FT70"/>
<protein>
    <submittedName>
        <fullName evidence="3">Transcriptional regulator</fullName>
    </submittedName>
</protein>
<dbReference type="Pfam" id="PF21531">
    <property type="entry name" value="Rv2175c_wHTH"/>
    <property type="match status" value="1"/>
</dbReference>
<evidence type="ECO:0000259" key="1">
    <source>
        <dbReference type="Pfam" id="PF18367"/>
    </source>
</evidence>
<evidence type="ECO:0000313" key="3">
    <source>
        <dbReference type="EMBL" id="GLI29088.1"/>
    </source>
</evidence>
<feature type="domain" description="DNA-binding protein Rv2175c wHTH" evidence="2">
    <location>
        <begin position="5"/>
        <end position="53"/>
    </location>
</feature>
<dbReference type="RefSeq" id="WP_373878339.1">
    <property type="nucleotide sequence ID" value="NZ_BSDP01000001.1"/>
</dbReference>
<name>A0A9W6FT70_9MICO</name>
<dbReference type="InterPro" id="IPR048576">
    <property type="entry name" value="Rv2175c_wHTH"/>
</dbReference>
<dbReference type="Proteomes" id="UP001144396">
    <property type="component" value="Unassembled WGS sequence"/>
</dbReference>
<evidence type="ECO:0000259" key="2">
    <source>
        <dbReference type="Pfam" id="PF21531"/>
    </source>
</evidence>
<dbReference type="Pfam" id="PF18367">
    <property type="entry name" value="Rv2175c_C"/>
    <property type="match status" value="1"/>
</dbReference>
<feature type="domain" description="Rv2175c C-terminal" evidence="1">
    <location>
        <begin position="59"/>
        <end position="114"/>
    </location>
</feature>
<sequence length="114" mass="12668">MTEEALEATTWLTVPDLVEMLGTTPSRVRRLIDDRQLVARRVDGVLKVPESFLRDGEPVHELRGTVIVLGDAGFTDDEAVEWLVSVDESLETTPIEALRSGRKTEVRRVAQALA</sequence>
<gene>
    <name evidence="3" type="ORF">ARHIZOSPH14_33300</name>
</gene>
<dbReference type="InterPro" id="IPR041098">
    <property type="entry name" value="Rv2175c_C"/>
</dbReference>
<comment type="caution">
    <text evidence="3">The sequence shown here is derived from an EMBL/GenBank/DDBJ whole genome shotgun (WGS) entry which is preliminary data.</text>
</comment>
<keyword evidence="4" id="KW-1185">Reference proteome</keyword>
<accession>A0A9W6FT70</accession>
<dbReference type="GO" id="GO:0003677">
    <property type="term" value="F:DNA binding"/>
    <property type="evidence" value="ECO:0007669"/>
    <property type="project" value="InterPro"/>
</dbReference>
<organism evidence="3 4">
    <name type="scientific">Agromyces rhizosphaerae</name>
    <dbReference type="NCBI Taxonomy" id="88374"/>
    <lineage>
        <taxon>Bacteria</taxon>
        <taxon>Bacillati</taxon>
        <taxon>Actinomycetota</taxon>
        <taxon>Actinomycetes</taxon>
        <taxon>Micrococcales</taxon>
        <taxon>Microbacteriaceae</taxon>
        <taxon>Agromyces</taxon>
    </lineage>
</organism>
<proteinExistence type="predicted"/>
<evidence type="ECO:0000313" key="4">
    <source>
        <dbReference type="Proteomes" id="UP001144396"/>
    </source>
</evidence>